<dbReference type="Proteomes" id="UP001589793">
    <property type="component" value="Unassembled WGS sequence"/>
</dbReference>
<gene>
    <name evidence="1" type="ORF">ACFFF6_19830</name>
</gene>
<accession>A0ABV6RGT6</accession>
<keyword evidence="2" id="KW-1185">Reference proteome</keyword>
<name>A0ABV6RGT6_9MICO</name>
<dbReference type="RefSeq" id="WP_376983253.1">
    <property type="nucleotide sequence ID" value="NZ_JBHLSV010000049.1"/>
</dbReference>
<sequence>MRTPPKHWASVDQPAQHEGHPIMLRIWGGSTISHEDARAAARERAAALIAAGGPGRADASWYYPRTRQREEVLEEVHAEDGELIATITRNRYGALILTTDALLIADVDLPEGAADRPAGGGRLGRLVRALTGAAAPEPGADAGTPHGPEAEALARIDRFALEHPGLGVRTHRTRAGFRVMITGSGHAPGGPEAQALLEELGSDPLYVRLSRAYETSRARLTPKPWRTGMSAPPVRWPAQDHGAEQRLRTWIEQYEQRSAGFAACRRIRETGPLPSAVEQRILTLHDRLSGTDSGRPLA</sequence>
<organism evidence="1 2">
    <name type="scientific">Brachybacterium hainanense</name>
    <dbReference type="NCBI Taxonomy" id="1541174"/>
    <lineage>
        <taxon>Bacteria</taxon>
        <taxon>Bacillati</taxon>
        <taxon>Actinomycetota</taxon>
        <taxon>Actinomycetes</taxon>
        <taxon>Micrococcales</taxon>
        <taxon>Dermabacteraceae</taxon>
        <taxon>Brachybacterium</taxon>
    </lineage>
</organism>
<protein>
    <submittedName>
        <fullName evidence="1">Uncharacterized protein</fullName>
    </submittedName>
</protein>
<dbReference type="EMBL" id="JBHLSV010000049">
    <property type="protein sequence ID" value="MFC0676202.1"/>
    <property type="molecule type" value="Genomic_DNA"/>
</dbReference>
<proteinExistence type="predicted"/>
<evidence type="ECO:0000313" key="2">
    <source>
        <dbReference type="Proteomes" id="UP001589793"/>
    </source>
</evidence>
<comment type="caution">
    <text evidence="1">The sequence shown here is derived from an EMBL/GenBank/DDBJ whole genome shotgun (WGS) entry which is preliminary data.</text>
</comment>
<evidence type="ECO:0000313" key="1">
    <source>
        <dbReference type="EMBL" id="MFC0676202.1"/>
    </source>
</evidence>
<reference evidence="1 2" key="1">
    <citation type="submission" date="2024-09" db="EMBL/GenBank/DDBJ databases">
        <authorList>
            <person name="Sun Q."/>
            <person name="Mori K."/>
        </authorList>
    </citation>
    <scope>NUCLEOTIDE SEQUENCE [LARGE SCALE GENOMIC DNA]</scope>
    <source>
        <strain evidence="1 2">CICC 10874</strain>
    </source>
</reference>